<comment type="caution">
    <text evidence="3">The sequence shown here is derived from an EMBL/GenBank/DDBJ whole genome shotgun (WGS) entry which is preliminary data.</text>
</comment>
<evidence type="ECO:0000313" key="4">
    <source>
        <dbReference type="Proteomes" id="UP001153555"/>
    </source>
</evidence>
<dbReference type="EMBL" id="CACSLK010034002">
    <property type="protein sequence ID" value="CAA0840717.1"/>
    <property type="molecule type" value="Genomic_DNA"/>
</dbReference>
<dbReference type="Pfam" id="PF25821">
    <property type="entry name" value="DUF7950"/>
    <property type="match status" value="1"/>
</dbReference>
<dbReference type="Proteomes" id="UP001153555">
    <property type="component" value="Unassembled WGS sequence"/>
</dbReference>
<feature type="domain" description="DUF7950" evidence="2">
    <location>
        <begin position="120"/>
        <end position="249"/>
    </location>
</feature>
<dbReference type="PANTHER" id="PTHR33595">
    <property type="entry name" value="VON WILLEBRAND FACTOR A DOMAIN PROTEIN"/>
    <property type="match status" value="1"/>
</dbReference>
<dbReference type="InterPro" id="IPR057710">
    <property type="entry name" value="DUF7950"/>
</dbReference>
<organism evidence="3 4">
    <name type="scientific">Striga hermonthica</name>
    <name type="common">Purple witchweed</name>
    <name type="synonym">Buchnera hermonthica</name>
    <dbReference type="NCBI Taxonomy" id="68872"/>
    <lineage>
        <taxon>Eukaryota</taxon>
        <taxon>Viridiplantae</taxon>
        <taxon>Streptophyta</taxon>
        <taxon>Embryophyta</taxon>
        <taxon>Tracheophyta</taxon>
        <taxon>Spermatophyta</taxon>
        <taxon>Magnoliopsida</taxon>
        <taxon>eudicotyledons</taxon>
        <taxon>Gunneridae</taxon>
        <taxon>Pentapetalae</taxon>
        <taxon>asterids</taxon>
        <taxon>lamiids</taxon>
        <taxon>Lamiales</taxon>
        <taxon>Orobanchaceae</taxon>
        <taxon>Buchnereae</taxon>
        <taxon>Striga</taxon>
    </lineage>
</organism>
<dbReference type="PANTHER" id="PTHR33595:SF3">
    <property type="entry name" value="PAS DOMAIN-CONTAINING PROTEIN"/>
    <property type="match status" value="1"/>
</dbReference>
<protein>
    <recommendedName>
        <fullName evidence="2">DUF7950 domain-containing protein</fullName>
    </recommendedName>
</protein>
<keyword evidence="4" id="KW-1185">Reference proteome</keyword>
<evidence type="ECO:0000259" key="2">
    <source>
        <dbReference type="Pfam" id="PF25821"/>
    </source>
</evidence>
<feature type="region of interest" description="Disordered" evidence="1">
    <location>
        <begin position="1"/>
        <end position="49"/>
    </location>
</feature>
<proteinExistence type="predicted"/>
<dbReference type="AlphaFoldDB" id="A0A9N7NQE9"/>
<evidence type="ECO:0000256" key="1">
    <source>
        <dbReference type="SAM" id="MobiDB-lite"/>
    </source>
</evidence>
<evidence type="ECO:0000313" key="3">
    <source>
        <dbReference type="EMBL" id="CAA0840717.1"/>
    </source>
</evidence>
<feature type="region of interest" description="Disordered" evidence="1">
    <location>
        <begin position="63"/>
        <end position="83"/>
    </location>
</feature>
<name>A0A9N7NQE9_STRHE</name>
<gene>
    <name evidence="3" type="ORF">SHERM_06758</name>
</gene>
<accession>A0A9N7NQE9</accession>
<sequence length="269" mass="29416">MMQTMTRHGPDRTAEIMSRYRPIAPRPDTLKPNPSTDGGGAAAASDHSGVRKSPYLRTVWAHLQARPTRTRKRSRAASFSPPSLKRARTCLQGLIPPPPAYHHLPNSPAGNLAAPVRPVGSTVVVEGISGEIRRLPAAMGAAEVEEVVEAEVLPAIVSDSSNKVRICNAAYKELVGQPECGWLERAGGGACRRIGGGIWLRCNVERWLHGFSGWVRIEWERDGLKRCVRASCEALKLECVAKDYQFLWRFYGLKSGTEEDGPSADQLAI</sequence>
<dbReference type="OrthoDB" id="1922150at2759"/>
<reference evidence="3" key="1">
    <citation type="submission" date="2019-12" db="EMBL/GenBank/DDBJ databases">
        <authorList>
            <person name="Scholes J."/>
        </authorList>
    </citation>
    <scope>NUCLEOTIDE SEQUENCE</scope>
</reference>